<feature type="region of interest" description="Disordered" evidence="3">
    <location>
        <begin position="252"/>
        <end position="274"/>
    </location>
</feature>
<evidence type="ECO:0000313" key="5">
    <source>
        <dbReference type="EMBL" id="MEL5993900.1"/>
    </source>
</evidence>
<dbReference type="InterPro" id="IPR013783">
    <property type="entry name" value="Ig-like_fold"/>
</dbReference>
<keyword evidence="6" id="KW-1185">Reference proteome</keyword>
<sequence length="402" mass="41156">MLCCFFAQASQGQALAPPLGTATGFALFTAAGAFNNSGPTVVQGNIGTQVGAFSGFPQGTVTGSINVANTYAGQVATDVATAYTYLTTSVPCGTTAISTLGGSPAQTLLPGVYCLGGAQTLTDQLILDGGGKANAVFIFKLGGALTTADLSTITLINGANADNVYWQIGGRVDLGANSVFRGTIVADGAINLISGAALLGRGLSIAGAISLDTNIVTGPLVEAPLPVTLVTFSATKQGRAVLLQWSTASESHTQDFTPERSTTGTTGWEPVGTLPAAGSSSTLRQYRMADNGERHQACYYRLRSTDTDGTFSFSPVRFVAFDDTAAPLAAFPNPAANFVVVTGAAPGSTLTLVNMAGKIWQQPSATENGVNYLEVRNILPGTYLLKAVSATGEVTSTKLVKE</sequence>
<feature type="signal peptide" evidence="4">
    <location>
        <begin position="1"/>
        <end position="16"/>
    </location>
</feature>
<proteinExistence type="inferred from homology"/>
<comment type="caution">
    <text evidence="5">The sequence shown here is derived from an EMBL/GenBank/DDBJ whole genome shotgun (WGS) entry which is preliminary data.</text>
</comment>
<evidence type="ECO:0000256" key="3">
    <source>
        <dbReference type="SAM" id="MobiDB-lite"/>
    </source>
</evidence>
<feature type="compositionally biased region" description="Polar residues" evidence="3">
    <location>
        <begin position="252"/>
        <end position="266"/>
    </location>
</feature>
<organism evidence="5 6">
    <name type="scientific">Hymenobacter segetis</name>
    <dbReference type="NCBI Taxonomy" id="2025509"/>
    <lineage>
        <taxon>Bacteria</taxon>
        <taxon>Pseudomonadati</taxon>
        <taxon>Bacteroidota</taxon>
        <taxon>Cytophagia</taxon>
        <taxon>Cytophagales</taxon>
        <taxon>Hymenobacteraceae</taxon>
        <taxon>Hymenobacter</taxon>
    </lineage>
</organism>
<dbReference type="Gene3D" id="2.60.40.10">
    <property type="entry name" value="Immunoglobulins"/>
    <property type="match status" value="1"/>
</dbReference>
<gene>
    <name evidence="5" type="ORF">AAFH49_06740</name>
</gene>
<dbReference type="Pfam" id="PF11999">
    <property type="entry name" value="Ice_binding"/>
    <property type="match status" value="1"/>
</dbReference>
<name>A0ABU9LT90_9BACT</name>
<dbReference type="EMBL" id="JBCEVZ010000011">
    <property type="protein sequence ID" value="MEL5993900.1"/>
    <property type="molecule type" value="Genomic_DNA"/>
</dbReference>
<protein>
    <submittedName>
        <fullName evidence="5">Ice-binding family protein</fullName>
    </submittedName>
</protein>
<feature type="chain" id="PRO_5045531275" evidence="4">
    <location>
        <begin position="17"/>
        <end position="402"/>
    </location>
</feature>
<dbReference type="Proteomes" id="UP001479606">
    <property type="component" value="Unassembled WGS sequence"/>
</dbReference>
<dbReference type="NCBIfam" id="TIGR04183">
    <property type="entry name" value="Por_Secre_tail"/>
    <property type="match status" value="1"/>
</dbReference>
<dbReference type="InterPro" id="IPR021884">
    <property type="entry name" value="Ice-bd_prot"/>
</dbReference>
<dbReference type="InterPro" id="IPR026444">
    <property type="entry name" value="Secre_tail"/>
</dbReference>
<dbReference type="RefSeq" id="WP_342296805.1">
    <property type="nucleotide sequence ID" value="NZ_JBCEVZ010000011.1"/>
</dbReference>
<evidence type="ECO:0000313" key="6">
    <source>
        <dbReference type="Proteomes" id="UP001479606"/>
    </source>
</evidence>
<reference evidence="5 6" key="1">
    <citation type="journal article" date="2018" name="Arch. Microbiol.">
        <title>Hymenobacter segetis sp. nov., isolated from soil.</title>
        <authorList>
            <person name="Ten L.N."/>
            <person name="Lim S.J."/>
            <person name="Kim B.O."/>
            <person name="Kang I.K."/>
            <person name="Jung H.Y."/>
        </authorList>
    </citation>
    <scope>NUCLEOTIDE SEQUENCE [LARGE SCALE GENOMIC DNA]</scope>
    <source>
        <strain evidence="5 6">S7-3-11</strain>
    </source>
</reference>
<evidence type="ECO:0000256" key="2">
    <source>
        <dbReference type="ARBA" id="ARBA00022729"/>
    </source>
</evidence>
<evidence type="ECO:0000256" key="1">
    <source>
        <dbReference type="ARBA" id="ARBA00005445"/>
    </source>
</evidence>
<accession>A0ABU9LT90</accession>
<comment type="similarity">
    <text evidence="1">Belongs to the ice-binding protein family.</text>
</comment>
<keyword evidence="2 4" id="KW-0732">Signal</keyword>
<evidence type="ECO:0000256" key="4">
    <source>
        <dbReference type="SAM" id="SignalP"/>
    </source>
</evidence>